<evidence type="ECO:0000256" key="1">
    <source>
        <dbReference type="SAM" id="Phobius"/>
    </source>
</evidence>
<proteinExistence type="predicted"/>
<accession>A0A1A9HV95</accession>
<dbReference type="EMBL" id="CP014639">
    <property type="protein sequence ID" value="ANH78909.1"/>
    <property type="molecule type" value="Genomic_DNA"/>
</dbReference>
<feature type="transmembrane region" description="Helical" evidence="1">
    <location>
        <begin position="242"/>
        <end position="261"/>
    </location>
</feature>
<dbReference type="Proteomes" id="UP000078162">
    <property type="component" value="Chromosome"/>
</dbReference>
<dbReference type="KEGG" id="csaz:Cs308_0739"/>
<feature type="transmembrane region" description="Helical" evidence="1">
    <location>
        <begin position="76"/>
        <end position="96"/>
    </location>
</feature>
<feature type="transmembrane region" description="Helical" evidence="1">
    <location>
        <begin position="12"/>
        <end position="34"/>
    </location>
</feature>
<organism evidence="3 4">
    <name type="scientific">Candidatus Chlamydia sanziniae</name>
    <dbReference type="NCBI Taxonomy" id="1806891"/>
    <lineage>
        <taxon>Bacteria</taxon>
        <taxon>Pseudomonadati</taxon>
        <taxon>Chlamydiota</taxon>
        <taxon>Chlamydiia</taxon>
        <taxon>Chlamydiales</taxon>
        <taxon>Chlamydiaceae</taxon>
        <taxon>Chlamydia/Chlamydophila group</taxon>
        <taxon>Chlamydia</taxon>
    </lineage>
</organism>
<dbReference type="OrthoDB" id="19135at2"/>
<name>A0A1A9HV95_9CHLA</name>
<dbReference type="InterPro" id="IPR000620">
    <property type="entry name" value="EamA_dom"/>
</dbReference>
<dbReference type="Pfam" id="PF00892">
    <property type="entry name" value="EamA"/>
    <property type="match status" value="2"/>
</dbReference>
<dbReference type="RefSeq" id="WP_066482662.1">
    <property type="nucleotide sequence ID" value="NZ_CP014639.1"/>
</dbReference>
<keyword evidence="1" id="KW-0472">Membrane</keyword>
<dbReference type="PATRIC" id="fig|1806891.3.peg.731"/>
<feature type="domain" description="EamA" evidence="2">
    <location>
        <begin position="167"/>
        <end position="317"/>
    </location>
</feature>
<evidence type="ECO:0000313" key="3">
    <source>
        <dbReference type="EMBL" id="ANH78909.1"/>
    </source>
</evidence>
<dbReference type="STRING" id="1806891.Cs308_0739"/>
<reference evidence="4" key="1">
    <citation type="submission" date="2016-03" db="EMBL/GenBank/DDBJ databases">
        <title>Culture-independent genomics supports pathogen discovery for uncultivable bacteria within the genus Chlamydia.</title>
        <authorList>
            <person name="Taylor-Brown A."/>
            <person name="Bachmann N.L."/>
            <person name="Borel N."/>
            <person name="Polkinghorne A."/>
        </authorList>
    </citation>
    <scope>NUCLEOTIDE SEQUENCE [LARGE SCALE GENOMIC DNA]</scope>
    <source>
        <strain evidence="4">2742-308</strain>
    </source>
</reference>
<evidence type="ECO:0000259" key="2">
    <source>
        <dbReference type="Pfam" id="PF00892"/>
    </source>
</evidence>
<feature type="domain" description="EamA" evidence="2">
    <location>
        <begin position="16"/>
        <end position="149"/>
    </location>
</feature>
<protein>
    <submittedName>
        <fullName evidence="3">Cationic Amino Acid Transporter</fullName>
    </submittedName>
</protein>
<dbReference type="AlphaFoldDB" id="A0A1A9HV95"/>
<dbReference type="InterPro" id="IPR037185">
    <property type="entry name" value="EmrE-like"/>
</dbReference>
<feature type="transmembrane region" description="Helical" evidence="1">
    <location>
        <begin position="300"/>
        <end position="320"/>
    </location>
</feature>
<keyword evidence="4" id="KW-1185">Reference proteome</keyword>
<gene>
    <name evidence="3" type="ORF">Cs308_0739</name>
</gene>
<feature type="transmembrane region" description="Helical" evidence="1">
    <location>
        <begin position="162"/>
        <end position="189"/>
    </location>
</feature>
<sequence length="333" mass="36916">MFPNTSQKPKARSLLTGIFYSLIACFYWAIVFVIPNLLKSFKELDIVLVRYTIFGLFSLICCIGKMPSLLKKTPLYIWKKSILWTLLVNPIYYFGITLGIRYIGAAMTVMIAGLSPVAILYYSNIKQKELSYSILFAISCIIIAGVVLTHISTFHLSMTTSLWQYILGIGAVTLSTILWVAYVICNQALLEKHPSLAPDAWCYLLGISALIICLPLIILFDILGLTHITQNLISHNPISERFLFISLCAIMGVFSSAKAITAWNKASLYLSSALLGTMLIFEPLFGLVFSYLYAQNLPSIQESLGIFLMLGGSLLSLVLFGRKASSTSPEEVS</sequence>
<feature type="transmembrane region" description="Helical" evidence="1">
    <location>
        <begin position="134"/>
        <end position="156"/>
    </location>
</feature>
<feature type="transmembrane region" description="Helical" evidence="1">
    <location>
        <begin position="201"/>
        <end position="222"/>
    </location>
</feature>
<feature type="transmembrane region" description="Helical" evidence="1">
    <location>
        <begin position="46"/>
        <end position="64"/>
    </location>
</feature>
<keyword evidence="1" id="KW-0812">Transmembrane</keyword>
<feature type="transmembrane region" description="Helical" evidence="1">
    <location>
        <begin position="102"/>
        <end position="122"/>
    </location>
</feature>
<feature type="transmembrane region" description="Helical" evidence="1">
    <location>
        <begin position="273"/>
        <end position="294"/>
    </location>
</feature>
<dbReference type="SUPFAM" id="SSF103481">
    <property type="entry name" value="Multidrug resistance efflux transporter EmrE"/>
    <property type="match status" value="1"/>
</dbReference>
<keyword evidence="1" id="KW-1133">Transmembrane helix</keyword>
<evidence type="ECO:0000313" key="4">
    <source>
        <dbReference type="Proteomes" id="UP000078162"/>
    </source>
</evidence>
<dbReference type="GO" id="GO:0016020">
    <property type="term" value="C:membrane"/>
    <property type="evidence" value="ECO:0007669"/>
    <property type="project" value="InterPro"/>
</dbReference>